<keyword evidence="3 6" id="KW-0812">Transmembrane</keyword>
<dbReference type="PANTHER" id="PTHR30561">
    <property type="entry name" value="SMR FAMILY PROTON-DEPENDENT DRUG EFFLUX TRANSPORTER SUGE"/>
    <property type="match status" value="1"/>
</dbReference>
<dbReference type="PANTHER" id="PTHR30561:SF9">
    <property type="entry name" value="4-AMINO-4-DEOXY-L-ARABINOSE-PHOSPHOUNDECAPRENOL FLIPPASE SUBUNIT ARNF-RELATED"/>
    <property type="match status" value="1"/>
</dbReference>
<comment type="caution">
    <text evidence="7">The sequence shown here is derived from an EMBL/GenBank/DDBJ whole genome shotgun (WGS) entry which is preliminary data.</text>
</comment>
<dbReference type="InterPro" id="IPR000390">
    <property type="entry name" value="Small_drug/metabolite_transptr"/>
</dbReference>
<evidence type="ECO:0000256" key="6">
    <source>
        <dbReference type="SAM" id="Phobius"/>
    </source>
</evidence>
<feature type="transmembrane region" description="Helical" evidence="6">
    <location>
        <begin position="139"/>
        <end position="159"/>
    </location>
</feature>
<feature type="transmembrane region" description="Helical" evidence="6">
    <location>
        <begin position="87"/>
        <end position="108"/>
    </location>
</feature>
<dbReference type="InterPro" id="IPR037185">
    <property type="entry name" value="EmrE-like"/>
</dbReference>
<gene>
    <name evidence="7" type="ORF">VK792_12835</name>
</gene>
<feature type="transmembrane region" description="Helical" evidence="6">
    <location>
        <begin position="58"/>
        <end position="75"/>
    </location>
</feature>
<sequence>MSGTVFAIVLLAAVMHAGWNALVKASGDRLALMGLISVGHVLPALALVPFVPLPGWESVPYIAASTAIHWGYYWLLTVAYRLGDLSLVYPIARGSAPLLVALGAQIFTGEHLPPLAWAGVGVVSLGIFLLALRPRGGALPLSGMGAAALVALLITAYSIVDGTGVRLPQMALSYVVWLFIGEILFAAWALWVRRAALPAISRRGLWIGIAGGVVSATAYALALWAKTQAPIGMVSALRETSVLIAALIGVIAFGERPVGIRLLSGGVVCVGAALLAVA</sequence>
<comment type="subcellular location">
    <subcellularLocation>
        <location evidence="1">Cell membrane</location>
        <topology evidence="1">Multi-pass membrane protein</topology>
    </subcellularLocation>
</comment>
<reference evidence="7 8" key="1">
    <citation type="submission" date="2024-01" db="EMBL/GenBank/DDBJ databases">
        <title>Mesobacterium rodlantinim sp. nov., isolated from shallow sea hydrothermal systems off Kueishantao Island.</title>
        <authorList>
            <person name="Su Z."/>
            <person name="Tang K."/>
        </authorList>
    </citation>
    <scope>NUCLEOTIDE SEQUENCE [LARGE SCALE GENOMIC DNA]</scope>
    <source>
        <strain evidence="7 8">TK19101</strain>
    </source>
</reference>
<evidence type="ECO:0000256" key="3">
    <source>
        <dbReference type="ARBA" id="ARBA00022692"/>
    </source>
</evidence>
<feature type="transmembrane region" description="Helical" evidence="6">
    <location>
        <begin position="171"/>
        <end position="192"/>
    </location>
</feature>
<evidence type="ECO:0000256" key="1">
    <source>
        <dbReference type="ARBA" id="ARBA00004651"/>
    </source>
</evidence>
<evidence type="ECO:0000256" key="2">
    <source>
        <dbReference type="ARBA" id="ARBA00022475"/>
    </source>
</evidence>
<dbReference type="EMBL" id="JAYLLH010000018">
    <property type="protein sequence ID" value="MEC3862172.1"/>
    <property type="molecule type" value="Genomic_DNA"/>
</dbReference>
<feature type="transmembrane region" description="Helical" evidence="6">
    <location>
        <begin position="260"/>
        <end position="277"/>
    </location>
</feature>
<accession>A0ABU6HI77</accession>
<evidence type="ECO:0008006" key="9">
    <source>
        <dbReference type="Google" id="ProtNLM"/>
    </source>
</evidence>
<evidence type="ECO:0000313" key="7">
    <source>
        <dbReference type="EMBL" id="MEC3862172.1"/>
    </source>
</evidence>
<keyword evidence="5 6" id="KW-0472">Membrane</keyword>
<dbReference type="RefSeq" id="WP_326297911.1">
    <property type="nucleotide sequence ID" value="NZ_JAYLLH010000018.1"/>
</dbReference>
<feature type="transmembrane region" description="Helical" evidence="6">
    <location>
        <begin position="114"/>
        <end position="132"/>
    </location>
</feature>
<keyword evidence="4 6" id="KW-1133">Transmembrane helix</keyword>
<evidence type="ECO:0000256" key="5">
    <source>
        <dbReference type="ARBA" id="ARBA00023136"/>
    </source>
</evidence>
<dbReference type="Gene3D" id="1.10.3730.20">
    <property type="match status" value="1"/>
</dbReference>
<evidence type="ECO:0000256" key="4">
    <source>
        <dbReference type="ARBA" id="ARBA00022989"/>
    </source>
</evidence>
<keyword evidence="8" id="KW-1185">Reference proteome</keyword>
<feature type="transmembrane region" description="Helical" evidence="6">
    <location>
        <begin position="30"/>
        <end position="52"/>
    </location>
</feature>
<feature type="transmembrane region" description="Helical" evidence="6">
    <location>
        <begin position="231"/>
        <end position="253"/>
    </location>
</feature>
<dbReference type="SUPFAM" id="SSF103481">
    <property type="entry name" value="Multidrug resistance efflux transporter EmrE"/>
    <property type="match status" value="2"/>
</dbReference>
<evidence type="ECO:0000313" key="8">
    <source>
        <dbReference type="Proteomes" id="UP001348149"/>
    </source>
</evidence>
<name>A0ABU6HI77_9RHOB</name>
<dbReference type="Proteomes" id="UP001348149">
    <property type="component" value="Unassembled WGS sequence"/>
</dbReference>
<keyword evidence="2" id="KW-1003">Cell membrane</keyword>
<feature type="transmembrane region" description="Helical" evidence="6">
    <location>
        <begin position="6"/>
        <end position="23"/>
    </location>
</feature>
<feature type="transmembrane region" description="Helical" evidence="6">
    <location>
        <begin position="204"/>
        <end position="225"/>
    </location>
</feature>
<organism evidence="7 8">
    <name type="scientific">Mesobacterium hydrothermale</name>
    <dbReference type="NCBI Taxonomy" id="3111907"/>
    <lineage>
        <taxon>Bacteria</taxon>
        <taxon>Pseudomonadati</taxon>
        <taxon>Pseudomonadota</taxon>
        <taxon>Alphaproteobacteria</taxon>
        <taxon>Rhodobacterales</taxon>
        <taxon>Roseobacteraceae</taxon>
        <taxon>Mesobacterium</taxon>
    </lineage>
</organism>
<protein>
    <recommendedName>
        <fullName evidence="9">EamA domain-containing protein</fullName>
    </recommendedName>
</protein>
<proteinExistence type="predicted"/>